<dbReference type="GO" id="GO:0017003">
    <property type="term" value="P:protein-heme linkage"/>
    <property type="evidence" value="ECO:0007669"/>
    <property type="project" value="UniProtKB-UniRule"/>
</dbReference>
<evidence type="ECO:0000256" key="6">
    <source>
        <dbReference type="ARBA" id="ARBA00022723"/>
    </source>
</evidence>
<dbReference type="NCBIfam" id="NF009727">
    <property type="entry name" value="PRK13254.1-1"/>
    <property type="match status" value="1"/>
</dbReference>
<dbReference type="GO" id="GO:0017004">
    <property type="term" value="P:cytochrome complex assembly"/>
    <property type="evidence" value="ECO:0007669"/>
    <property type="project" value="UniProtKB-KW"/>
</dbReference>
<dbReference type="GO" id="GO:0020037">
    <property type="term" value="F:heme binding"/>
    <property type="evidence" value="ECO:0007669"/>
    <property type="project" value="InterPro"/>
</dbReference>
<dbReference type="InterPro" id="IPR036127">
    <property type="entry name" value="CcmE-like_sf"/>
</dbReference>
<comment type="subcellular location">
    <subcellularLocation>
        <location evidence="1">Cell inner membrane</location>
    </subcellularLocation>
    <subcellularLocation>
        <location evidence="13">Cell membrane</location>
        <topology evidence="13">Single-pass type II membrane protein</topology>
    </subcellularLocation>
</comment>
<feature type="binding site" description="covalent" evidence="13 14">
    <location>
        <position position="125"/>
    </location>
    <ligand>
        <name>heme</name>
        <dbReference type="ChEBI" id="CHEBI:30413"/>
    </ligand>
</feature>
<dbReference type="AlphaFoldDB" id="A0A520S0R3"/>
<keyword evidence="10 13" id="KW-0408">Iron</keyword>
<evidence type="ECO:0000256" key="9">
    <source>
        <dbReference type="ARBA" id="ARBA00022989"/>
    </source>
</evidence>
<keyword evidence="11 13" id="KW-0472">Membrane</keyword>
<feature type="topological domain" description="Cytoplasmic" evidence="13">
    <location>
        <begin position="1"/>
        <end position="8"/>
    </location>
</feature>
<dbReference type="Gene3D" id="2.40.50.140">
    <property type="entry name" value="Nucleic acid-binding proteins"/>
    <property type="match status" value="1"/>
</dbReference>
<dbReference type="PANTHER" id="PTHR34128">
    <property type="entry name" value="CYTOCHROME C-TYPE BIOGENESIS PROTEIN CCME HOMOLOG, MITOCHONDRIAL"/>
    <property type="match status" value="1"/>
</dbReference>
<dbReference type="FunFam" id="2.40.50.140:FF:000104">
    <property type="entry name" value="Cytochrome c-type biogenesis protein CcmE"/>
    <property type="match status" value="1"/>
</dbReference>
<keyword evidence="2 13" id="KW-1003">Cell membrane</keyword>
<feature type="topological domain" description="Extracellular" evidence="13">
    <location>
        <begin position="30"/>
        <end position="147"/>
    </location>
</feature>
<evidence type="ECO:0000256" key="1">
    <source>
        <dbReference type="ARBA" id="ARBA00004533"/>
    </source>
</evidence>
<evidence type="ECO:0000256" key="8">
    <source>
        <dbReference type="ARBA" id="ARBA00022968"/>
    </source>
</evidence>
<keyword evidence="4 13" id="KW-0349">Heme</keyword>
<evidence type="ECO:0000256" key="4">
    <source>
        <dbReference type="ARBA" id="ARBA00022617"/>
    </source>
</evidence>
<keyword evidence="3" id="KW-0997">Cell inner membrane</keyword>
<dbReference type="SUPFAM" id="SSF82093">
    <property type="entry name" value="Heme chaperone CcmE"/>
    <property type="match status" value="1"/>
</dbReference>
<keyword evidence="5 13" id="KW-0812">Transmembrane</keyword>
<keyword evidence="9 13" id="KW-1133">Transmembrane helix</keyword>
<dbReference type="GO" id="GO:0046872">
    <property type="term" value="F:metal ion binding"/>
    <property type="evidence" value="ECO:0007669"/>
    <property type="project" value="UniProtKB-KW"/>
</dbReference>
<organism evidence="15 16">
    <name type="scientific">OM182 bacterium</name>
    <dbReference type="NCBI Taxonomy" id="2510334"/>
    <lineage>
        <taxon>Bacteria</taxon>
        <taxon>Pseudomonadati</taxon>
        <taxon>Pseudomonadota</taxon>
        <taxon>Gammaproteobacteria</taxon>
        <taxon>OMG group</taxon>
        <taxon>OM182 clade</taxon>
    </lineage>
</organism>
<comment type="similarity">
    <text evidence="13">Belongs to the CcmE/CycJ family.</text>
</comment>
<keyword evidence="7 13" id="KW-0201">Cytochrome c-type biogenesis</keyword>
<proteinExistence type="inferred from homology"/>
<evidence type="ECO:0000256" key="11">
    <source>
        <dbReference type="ARBA" id="ARBA00023136"/>
    </source>
</evidence>
<sequence length="147" mass="16408">MKPHRRRKLFLILFLLVVSGSSVGLTLMALRENINLFYSPAEIVSGTAPVNKLIRAGGMVLEDSIFRSENNLEVRFIVTDMQDSEFTIFYNGILPDLFREGQGVVARGSLNEDGVFLAEEVLAKHDENYMPPEVADVINQAHAEPSK</sequence>
<gene>
    <name evidence="13 15" type="primary">ccmE</name>
    <name evidence="13" type="synonym">cycJ</name>
    <name evidence="15" type="ORF">EVA68_05490</name>
</gene>
<protein>
    <recommendedName>
        <fullName evidence="13">Cytochrome c-type biogenesis protein CcmE</fullName>
    </recommendedName>
    <alternativeName>
        <fullName evidence="13">Cytochrome c maturation protein E</fullName>
    </alternativeName>
    <alternativeName>
        <fullName evidence="13">Heme chaperone CcmE</fullName>
    </alternativeName>
</protein>
<comment type="caution">
    <text evidence="15">The sequence shown here is derived from an EMBL/GenBank/DDBJ whole genome shotgun (WGS) entry which is preliminary data.</text>
</comment>
<evidence type="ECO:0000256" key="13">
    <source>
        <dbReference type="HAMAP-Rule" id="MF_01959"/>
    </source>
</evidence>
<dbReference type="InterPro" id="IPR012340">
    <property type="entry name" value="NA-bd_OB-fold"/>
</dbReference>
<evidence type="ECO:0000256" key="12">
    <source>
        <dbReference type="ARBA" id="ARBA00056663"/>
    </source>
</evidence>
<evidence type="ECO:0000256" key="2">
    <source>
        <dbReference type="ARBA" id="ARBA00022475"/>
    </source>
</evidence>
<keyword evidence="8 13" id="KW-0735">Signal-anchor</keyword>
<dbReference type="HAMAP" id="MF_01959">
    <property type="entry name" value="CcmE"/>
    <property type="match status" value="1"/>
</dbReference>
<dbReference type="NCBIfam" id="NF009729">
    <property type="entry name" value="PRK13254.1-3"/>
    <property type="match status" value="1"/>
</dbReference>
<dbReference type="GO" id="GO:0005886">
    <property type="term" value="C:plasma membrane"/>
    <property type="evidence" value="ECO:0007669"/>
    <property type="project" value="UniProtKB-SubCell"/>
</dbReference>
<dbReference type="Proteomes" id="UP000316199">
    <property type="component" value="Unassembled WGS sequence"/>
</dbReference>
<dbReference type="Pfam" id="PF03100">
    <property type="entry name" value="CcmE"/>
    <property type="match status" value="1"/>
</dbReference>
<comment type="function">
    <text evidence="12 13">Heme chaperone required for the biogenesis of c-type cytochromes. Transiently binds heme delivered by CcmC and transfers the heme to apo-cytochromes in a process facilitated by CcmF and CcmH.</text>
</comment>
<name>A0A520S0R3_9GAMM</name>
<dbReference type="EMBL" id="SHAG01000019">
    <property type="protein sequence ID" value="RZO76040.1"/>
    <property type="molecule type" value="Genomic_DNA"/>
</dbReference>
<accession>A0A520S0R3</accession>
<feature type="binding site" description="axial binding residue" evidence="13 14">
    <location>
        <position position="129"/>
    </location>
    <ligand>
        <name>heme</name>
        <dbReference type="ChEBI" id="CHEBI:30413"/>
    </ligand>
    <ligandPart>
        <name>Fe</name>
        <dbReference type="ChEBI" id="CHEBI:18248"/>
    </ligandPart>
</feature>
<keyword evidence="6 13" id="KW-0479">Metal-binding</keyword>
<evidence type="ECO:0000256" key="3">
    <source>
        <dbReference type="ARBA" id="ARBA00022519"/>
    </source>
</evidence>
<reference evidence="15 16" key="1">
    <citation type="submission" date="2019-02" db="EMBL/GenBank/DDBJ databases">
        <title>Prokaryotic population dynamics and viral predation in marine succession experiment using metagenomics: the confinement effect.</title>
        <authorList>
            <person name="Haro-Moreno J.M."/>
            <person name="Rodriguez-Valera F."/>
            <person name="Lopez-Perez M."/>
        </authorList>
    </citation>
    <scope>NUCLEOTIDE SEQUENCE [LARGE SCALE GENOMIC DNA]</scope>
    <source>
        <strain evidence="15">MED-G157</strain>
    </source>
</reference>
<evidence type="ECO:0000256" key="14">
    <source>
        <dbReference type="PIRSR" id="PIRSR604329-50"/>
    </source>
</evidence>
<evidence type="ECO:0000256" key="10">
    <source>
        <dbReference type="ARBA" id="ARBA00023004"/>
    </source>
</evidence>
<evidence type="ECO:0000313" key="15">
    <source>
        <dbReference type="EMBL" id="RZO76040.1"/>
    </source>
</evidence>
<evidence type="ECO:0000256" key="5">
    <source>
        <dbReference type="ARBA" id="ARBA00022692"/>
    </source>
</evidence>
<dbReference type="InterPro" id="IPR004329">
    <property type="entry name" value="CcmE"/>
</dbReference>
<evidence type="ECO:0000313" key="16">
    <source>
        <dbReference type="Proteomes" id="UP000316199"/>
    </source>
</evidence>
<evidence type="ECO:0000256" key="7">
    <source>
        <dbReference type="ARBA" id="ARBA00022748"/>
    </source>
</evidence>
<dbReference type="PANTHER" id="PTHR34128:SF2">
    <property type="entry name" value="CYTOCHROME C-TYPE BIOGENESIS PROTEIN CCME HOMOLOG, MITOCHONDRIAL"/>
    <property type="match status" value="1"/>
</dbReference>